<gene>
    <name evidence="2" type="ORF">CSSPJE1EN2_LOCUS17047</name>
</gene>
<sequence length="104" mass="11134">MKNDTQAGTEGRQGASRARPGNRRRRSERTTRESGLLAARGPTFFAQCLGTSASALSFVARQLLGRVLALGLPSSLSSDYAFSPRSPPPLRVGEGPVLLRPLRV</sequence>
<dbReference type="Proteomes" id="UP001497522">
    <property type="component" value="Chromosome 4"/>
</dbReference>
<reference evidence="2" key="1">
    <citation type="submission" date="2024-03" db="EMBL/GenBank/DDBJ databases">
        <authorList>
            <consortium name="ELIXIR-Norway"/>
            <consortium name="Elixir Norway"/>
        </authorList>
    </citation>
    <scope>NUCLEOTIDE SEQUENCE</scope>
</reference>
<accession>A0ABP1BGV9</accession>
<protein>
    <submittedName>
        <fullName evidence="2">Uncharacterized protein</fullName>
    </submittedName>
</protein>
<proteinExistence type="predicted"/>
<evidence type="ECO:0000313" key="2">
    <source>
        <dbReference type="EMBL" id="CAK9874798.1"/>
    </source>
</evidence>
<name>A0ABP1BGV9_9BRYO</name>
<keyword evidence="3" id="KW-1185">Reference proteome</keyword>
<dbReference type="EMBL" id="OZ023705">
    <property type="protein sequence ID" value="CAK9874798.1"/>
    <property type="molecule type" value="Genomic_DNA"/>
</dbReference>
<evidence type="ECO:0000256" key="1">
    <source>
        <dbReference type="SAM" id="MobiDB-lite"/>
    </source>
</evidence>
<evidence type="ECO:0000313" key="3">
    <source>
        <dbReference type="Proteomes" id="UP001497522"/>
    </source>
</evidence>
<organism evidence="2 3">
    <name type="scientific">Sphagnum jensenii</name>
    <dbReference type="NCBI Taxonomy" id="128206"/>
    <lineage>
        <taxon>Eukaryota</taxon>
        <taxon>Viridiplantae</taxon>
        <taxon>Streptophyta</taxon>
        <taxon>Embryophyta</taxon>
        <taxon>Bryophyta</taxon>
        <taxon>Sphagnophytina</taxon>
        <taxon>Sphagnopsida</taxon>
        <taxon>Sphagnales</taxon>
        <taxon>Sphagnaceae</taxon>
        <taxon>Sphagnum</taxon>
    </lineage>
</organism>
<feature type="region of interest" description="Disordered" evidence="1">
    <location>
        <begin position="1"/>
        <end position="36"/>
    </location>
</feature>